<feature type="binding site" evidence="8">
    <location>
        <position position="138"/>
    </location>
    <ligand>
        <name>Zn(2+)</name>
        <dbReference type="ChEBI" id="CHEBI:29105"/>
        <label>1</label>
        <note>catalytic</note>
    </ligand>
</feature>
<evidence type="ECO:0000256" key="1">
    <source>
        <dbReference type="ARBA" id="ARBA00011738"/>
    </source>
</evidence>
<feature type="active site" description="Proton acceptor" evidence="8">
    <location>
        <position position="65"/>
    </location>
</feature>
<comment type="cofactor">
    <cofactor evidence="8">
        <name>Zn(2+)</name>
        <dbReference type="ChEBI" id="CHEBI:29105"/>
    </cofactor>
    <text evidence="8">Binds 2 Zn(2+) ions.</text>
</comment>
<protein>
    <recommendedName>
        <fullName evidence="8">Ribonuclease Z</fullName>
        <shortName evidence="8">RNase Z</shortName>
        <ecNumber evidence="8">3.1.26.11</ecNumber>
    </recommendedName>
    <alternativeName>
        <fullName evidence="8">tRNA 3 endonuclease</fullName>
    </alternativeName>
    <alternativeName>
        <fullName evidence="8">tRNase Z</fullName>
    </alternativeName>
</protein>
<dbReference type="NCBIfam" id="TIGR02651">
    <property type="entry name" value="RNase_Z"/>
    <property type="match status" value="1"/>
</dbReference>
<dbReference type="GO" id="GO:0042781">
    <property type="term" value="F:3'-tRNA processing endoribonuclease activity"/>
    <property type="evidence" value="ECO:0007669"/>
    <property type="project" value="UniProtKB-UniRule"/>
</dbReference>
<reference evidence="10 11" key="1">
    <citation type="journal article" date="2011" name="J. Bacteriol.">
        <title>Complete genome sequence of the cellulose-degrading bacterium Cellulosilyticum lentocellum.</title>
        <authorList>
            <consortium name="US DOE Joint Genome Institute"/>
            <person name="Miller D.A."/>
            <person name="Suen G."/>
            <person name="Bruce D."/>
            <person name="Copeland A."/>
            <person name="Cheng J.F."/>
            <person name="Detter C."/>
            <person name="Goodwin L.A."/>
            <person name="Han C.S."/>
            <person name="Hauser L.J."/>
            <person name="Land M.L."/>
            <person name="Lapidus A."/>
            <person name="Lucas S."/>
            <person name="Meincke L."/>
            <person name="Pitluck S."/>
            <person name="Tapia R."/>
            <person name="Teshima H."/>
            <person name="Woyke T."/>
            <person name="Fox B.G."/>
            <person name="Angert E.R."/>
            <person name="Currie C.R."/>
        </authorList>
    </citation>
    <scope>NUCLEOTIDE SEQUENCE [LARGE SCALE GENOMIC DNA]</scope>
    <source>
        <strain evidence="11">ATCC 49066 / DSM 5427 / NCIMB 11756 / RHM5</strain>
    </source>
</reference>
<keyword evidence="4 8" id="KW-0479">Metal-binding</keyword>
<dbReference type="InterPro" id="IPR036866">
    <property type="entry name" value="RibonucZ/Hydroxyglut_hydro"/>
</dbReference>
<comment type="catalytic activity">
    <reaction evidence="8">
        <text>Endonucleolytic cleavage of RNA, removing extra 3' nucleotides from tRNA precursor, generating 3' termini of tRNAs. A 3'-hydroxy group is left at the tRNA terminus and a 5'-phosphoryl group is left at the trailer molecule.</text>
        <dbReference type="EC" id="3.1.26.11"/>
    </reaction>
</comment>
<dbReference type="PANTHER" id="PTHR46018">
    <property type="entry name" value="ZINC PHOSPHODIESTERASE ELAC PROTEIN 1"/>
    <property type="match status" value="1"/>
</dbReference>
<evidence type="ECO:0000256" key="3">
    <source>
        <dbReference type="ARBA" id="ARBA00022722"/>
    </source>
</evidence>
<evidence type="ECO:0000259" key="9">
    <source>
        <dbReference type="Pfam" id="PF12706"/>
    </source>
</evidence>
<dbReference type="GO" id="GO:0008270">
    <property type="term" value="F:zinc ion binding"/>
    <property type="evidence" value="ECO:0007669"/>
    <property type="project" value="UniProtKB-UniRule"/>
</dbReference>
<feature type="binding site" evidence="8">
    <location>
        <position position="63"/>
    </location>
    <ligand>
        <name>Zn(2+)</name>
        <dbReference type="ChEBI" id="CHEBI:29105"/>
        <label>1</label>
        <note>catalytic</note>
    </ligand>
</feature>
<dbReference type="PANTHER" id="PTHR46018:SF2">
    <property type="entry name" value="ZINC PHOSPHODIESTERASE ELAC PROTEIN 1"/>
    <property type="match status" value="1"/>
</dbReference>
<evidence type="ECO:0000313" key="10">
    <source>
        <dbReference type="EMBL" id="ADZ85035.1"/>
    </source>
</evidence>
<keyword evidence="5 8" id="KW-0255">Endonuclease</keyword>
<evidence type="ECO:0000256" key="4">
    <source>
        <dbReference type="ARBA" id="ARBA00022723"/>
    </source>
</evidence>
<evidence type="ECO:0000256" key="5">
    <source>
        <dbReference type="ARBA" id="ARBA00022759"/>
    </source>
</evidence>
<dbReference type="Gene3D" id="3.60.15.10">
    <property type="entry name" value="Ribonuclease Z/Hydroxyacylglutathione hydrolase-like"/>
    <property type="match status" value="1"/>
</dbReference>
<proteinExistence type="inferred from homology"/>
<dbReference type="Proteomes" id="UP000008467">
    <property type="component" value="Chromosome"/>
</dbReference>
<feature type="binding site" evidence="8">
    <location>
        <position position="61"/>
    </location>
    <ligand>
        <name>Zn(2+)</name>
        <dbReference type="ChEBI" id="CHEBI:29105"/>
        <label>1</label>
        <note>catalytic</note>
    </ligand>
</feature>
<name>F2JR54_CELLD</name>
<comment type="subunit">
    <text evidence="1 8">Homodimer.</text>
</comment>
<dbReference type="KEGG" id="cle:Clole_3345"/>
<keyword evidence="6 8" id="KW-0378">Hydrolase</keyword>
<comment type="function">
    <text evidence="8">Zinc phosphodiesterase, which displays some tRNA 3'-processing endonuclease activity. Probably involved in tRNA maturation, by removing a 3'-trailer from precursor tRNA.</text>
</comment>
<dbReference type="InterPro" id="IPR001279">
    <property type="entry name" value="Metallo-B-lactamas"/>
</dbReference>
<accession>F2JR54</accession>
<feature type="domain" description="Metallo-beta-lactamase" evidence="9">
    <location>
        <begin position="196"/>
        <end position="266"/>
    </location>
</feature>
<dbReference type="EC" id="3.1.26.11" evidence="8"/>
<keyword evidence="11" id="KW-1185">Reference proteome</keyword>
<evidence type="ECO:0000313" key="11">
    <source>
        <dbReference type="Proteomes" id="UP000008467"/>
    </source>
</evidence>
<organism evidence="10 11">
    <name type="scientific">Cellulosilyticum lentocellum (strain ATCC 49066 / DSM 5427 / NCIMB 11756 / RHM5)</name>
    <name type="common">Clostridium lentocellum</name>
    <dbReference type="NCBI Taxonomy" id="642492"/>
    <lineage>
        <taxon>Bacteria</taxon>
        <taxon>Bacillati</taxon>
        <taxon>Bacillota</taxon>
        <taxon>Clostridia</taxon>
        <taxon>Lachnospirales</taxon>
        <taxon>Cellulosilyticaceae</taxon>
        <taxon>Cellulosilyticum</taxon>
    </lineage>
</organism>
<evidence type="ECO:0000256" key="8">
    <source>
        <dbReference type="HAMAP-Rule" id="MF_01818"/>
    </source>
</evidence>
<dbReference type="InterPro" id="IPR013471">
    <property type="entry name" value="RNase_Z/BN"/>
</dbReference>
<gene>
    <name evidence="8" type="primary">rnz</name>
    <name evidence="10" type="ordered locus">Clole_3345</name>
</gene>
<dbReference type="HAMAP" id="MF_01818">
    <property type="entry name" value="RNase_Z_BN"/>
    <property type="match status" value="1"/>
</dbReference>
<feature type="binding site" evidence="8">
    <location>
        <position position="65"/>
    </location>
    <ligand>
        <name>Zn(2+)</name>
        <dbReference type="ChEBI" id="CHEBI:29105"/>
        <label>2</label>
        <note>catalytic</note>
    </ligand>
</feature>
<sequence>MLDICLLGTGGMLPLPDRYLTAMLARFNGRKLLIDCGEGTQVTMRMLGWGYKTLDVICFTHYHGDHVTGLPGLLLTINNTGRTEPLTIIGPPGLRKVVEGLTVVSKDIAFDLELIELSYEKQTLKIGEFVITALPVPHNVKCFAYTIENYRLPKFMVEKAKANNVPQKYWKRLQQGEEVKVGDDYYTPDLVLGDKRKGIKVSYSTDCRPIQELEELIQESDLFICEGMYTDDSYLAQVKKHKHMLASEAAELAKKARVKTLWLTHFSPALPQSYINIDKVKEIFPNTVAGYDRMTTTIDFTEE</sequence>
<dbReference type="CDD" id="cd07717">
    <property type="entry name" value="RNaseZ_ZiPD-like_MBL-fold"/>
    <property type="match status" value="1"/>
</dbReference>
<dbReference type="HOGENOM" id="CLU_031317_2_1_9"/>
<evidence type="ECO:0000256" key="2">
    <source>
        <dbReference type="ARBA" id="ARBA00022694"/>
    </source>
</evidence>
<keyword evidence="7 8" id="KW-0862">Zinc</keyword>
<dbReference type="RefSeq" id="WP_013658312.1">
    <property type="nucleotide sequence ID" value="NC_015275.1"/>
</dbReference>
<dbReference type="eggNOG" id="COG1234">
    <property type="taxonomic scope" value="Bacteria"/>
</dbReference>
<feature type="binding site" evidence="8">
    <location>
        <position position="206"/>
    </location>
    <ligand>
        <name>Zn(2+)</name>
        <dbReference type="ChEBI" id="CHEBI:29105"/>
        <label>2</label>
        <note>catalytic</note>
    </ligand>
</feature>
<evidence type="ECO:0000256" key="7">
    <source>
        <dbReference type="ARBA" id="ARBA00022833"/>
    </source>
</evidence>
<keyword evidence="3 8" id="KW-0540">Nuclease</keyword>
<evidence type="ECO:0000256" key="6">
    <source>
        <dbReference type="ARBA" id="ARBA00022801"/>
    </source>
</evidence>
<dbReference type="NCBIfam" id="NF000801">
    <property type="entry name" value="PRK00055.1-3"/>
    <property type="match status" value="1"/>
</dbReference>
<comment type="similarity">
    <text evidence="8">Belongs to the RNase Z family.</text>
</comment>
<dbReference type="STRING" id="642492.Clole_3345"/>
<dbReference type="SUPFAM" id="SSF56281">
    <property type="entry name" value="Metallo-hydrolase/oxidoreductase"/>
    <property type="match status" value="1"/>
</dbReference>
<dbReference type="AlphaFoldDB" id="F2JR54"/>
<feature type="binding site" evidence="8">
    <location>
        <position position="206"/>
    </location>
    <ligand>
        <name>Zn(2+)</name>
        <dbReference type="ChEBI" id="CHEBI:29105"/>
        <label>1</label>
        <note>catalytic</note>
    </ligand>
</feature>
<dbReference type="Pfam" id="PF23023">
    <property type="entry name" value="Anti-Pycsar_Apyc1"/>
    <property type="match status" value="1"/>
</dbReference>
<dbReference type="EMBL" id="CP002582">
    <property type="protein sequence ID" value="ADZ85035.1"/>
    <property type="molecule type" value="Genomic_DNA"/>
</dbReference>
<dbReference type="Pfam" id="PF12706">
    <property type="entry name" value="Lactamase_B_2"/>
    <property type="match status" value="1"/>
</dbReference>
<keyword evidence="2 8" id="KW-0819">tRNA processing</keyword>
<feature type="binding site" evidence="8">
    <location>
        <position position="265"/>
    </location>
    <ligand>
        <name>Zn(2+)</name>
        <dbReference type="ChEBI" id="CHEBI:29105"/>
        <label>2</label>
        <note>catalytic</note>
    </ligand>
</feature>
<feature type="binding site" evidence="8">
    <location>
        <position position="66"/>
    </location>
    <ligand>
        <name>Zn(2+)</name>
        <dbReference type="ChEBI" id="CHEBI:29105"/>
        <label>2</label>
        <note>catalytic</note>
    </ligand>
</feature>